<gene>
    <name evidence="2" type="ORF">PITCH_A1510020</name>
</gene>
<dbReference type="PANTHER" id="PTHR39081">
    <property type="entry name" value="MUT7-C DOMAIN-CONTAINING PROTEIN"/>
    <property type="match status" value="1"/>
</dbReference>
<protein>
    <recommendedName>
        <fullName evidence="1">Mut7-C RNAse domain-containing protein</fullName>
    </recommendedName>
</protein>
<dbReference type="PANTHER" id="PTHR39081:SF1">
    <property type="entry name" value="MUT7-C RNASE DOMAIN-CONTAINING PROTEIN"/>
    <property type="match status" value="1"/>
</dbReference>
<dbReference type="AlphaFoldDB" id="A0A445MTN8"/>
<feature type="domain" description="Mut7-C RNAse" evidence="1">
    <location>
        <begin position="28"/>
        <end position="169"/>
    </location>
</feature>
<name>A0A445MTN8_9BACT</name>
<evidence type="ECO:0000259" key="1">
    <source>
        <dbReference type="Pfam" id="PF01927"/>
    </source>
</evidence>
<sequence length="176" mass="20778">MTAKFSSIIILLNRQHRSKGKELTMEEKFLADSMLGRLAKWLRVLGYDTVYLRAHGSGSIEDIIREGRFFLSREKKLEYVYNNTIIIDADCVGDQLTELKEKMSLLPDRSHWFTMCLICNTFLKNADPDEARNNVPEYVFYSNLSEIRFCPSCIRYYWQGSHRKRMARQIEEWGFV</sequence>
<dbReference type="EMBL" id="OJIN01000059">
    <property type="protein sequence ID" value="SPD72731.1"/>
    <property type="molecule type" value="Genomic_DNA"/>
</dbReference>
<reference evidence="2" key="1">
    <citation type="submission" date="2018-01" db="EMBL/GenBank/DDBJ databases">
        <authorList>
            <person name="Regsiter A."/>
            <person name="William W."/>
        </authorList>
    </citation>
    <scope>NUCLEOTIDE SEQUENCE</scope>
    <source>
        <strain evidence="2">TRIP AH-1</strain>
    </source>
</reference>
<dbReference type="Pfam" id="PF01927">
    <property type="entry name" value="Mut7-C"/>
    <property type="match status" value="1"/>
</dbReference>
<evidence type="ECO:0000313" key="2">
    <source>
        <dbReference type="EMBL" id="SPD72731.1"/>
    </source>
</evidence>
<proteinExistence type="predicted"/>
<dbReference type="InterPro" id="IPR002782">
    <property type="entry name" value="Mut7-C_RNAse_dom"/>
</dbReference>
<accession>A0A445MTN8</accession>
<organism evidence="2">
    <name type="scientific">uncultured Desulfobacterium sp</name>
    <dbReference type="NCBI Taxonomy" id="201089"/>
    <lineage>
        <taxon>Bacteria</taxon>
        <taxon>Pseudomonadati</taxon>
        <taxon>Thermodesulfobacteriota</taxon>
        <taxon>Desulfobacteria</taxon>
        <taxon>Desulfobacterales</taxon>
        <taxon>Desulfobacteriaceae</taxon>
        <taxon>Desulfobacterium</taxon>
        <taxon>environmental samples</taxon>
    </lineage>
</organism>